<gene>
    <name evidence="2" type="ORF">C468_14078</name>
</gene>
<feature type="transmembrane region" description="Helical" evidence="1">
    <location>
        <begin position="48"/>
        <end position="65"/>
    </location>
</feature>
<dbReference type="AlphaFoldDB" id="M0NQ90"/>
<feature type="transmembrane region" description="Helical" evidence="1">
    <location>
        <begin position="7"/>
        <end position="28"/>
    </location>
</feature>
<comment type="caution">
    <text evidence="2">The sequence shown here is derived from an EMBL/GenBank/DDBJ whole genome shotgun (WGS) entry which is preliminary data.</text>
</comment>
<feature type="transmembrane region" description="Helical" evidence="1">
    <location>
        <begin position="156"/>
        <end position="181"/>
    </location>
</feature>
<protein>
    <submittedName>
        <fullName evidence="2">Uncharacterized protein</fullName>
    </submittedName>
</protein>
<dbReference type="PATRIC" id="fig|1230456.3.peg.2801"/>
<organism evidence="2 3">
    <name type="scientific">Halorubrum kocurii JCM 14978</name>
    <dbReference type="NCBI Taxonomy" id="1230456"/>
    <lineage>
        <taxon>Archaea</taxon>
        <taxon>Methanobacteriati</taxon>
        <taxon>Methanobacteriota</taxon>
        <taxon>Stenosarchaea group</taxon>
        <taxon>Halobacteria</taxon>
        <taxon>Halobacteriales</taxon>
        <taxon>Haloferacaceae</taxon>
        <taxon>Halorubrum</taxon>
    </lineage>
</organism>
<dbReference type="RefSeq" id="WP_008849484.1">
    <property type="nucleotide sequence ID" value="NZ_AOJH01000083.1"/>
</dbReference>
<name>M0NQ90_9EURY</name>
<proteinExistence type="predicted"/>
<reference evidence="2 3" key="1">
    <citation type="journal article" date="2014" name="PLoS Genet.">
        <title>Phylogenetically driven sequencing of extremely halophilic archaea reveals strategies for static and dynamic osmo-response.</title>
        <authorList>
            <person name="Becker E.A."/>
            <person name="Seitzer P.M."/>
            <person name="Tritt A."/>
            <person name="Larsen D."/>
            <person name="Krusor M."/>
            <person name="Yao A.I."/>
            <person name="Wu D."/>
            <person name="Madern D."/>
            <person name="Eisen J.A."/>
            <person name="Darling A.E."/>
            <person name="Facciotti M.T."/>
        </authorList>
    </citation>
    <scope>NUCLEOTIDE SEQUENCE [LARGE SCALE GENOMIC DNA]</scope>
    <source>
        <strain evidence="2 3">JCM 14978</strain>
    </source>
</reference>
<keyword evidence="3" id="KW-1185">Reference proteome</keyword>
<dbReference type="EMBL" id="AOJH01000083">
    <property type="protein sequence ID" value="EMA59926.1"/>
    <property type="molecule type" value="Genomic_DNA"/>
</dbReference>
<dbReference type="Proteomes" id="UP000011546">
    <property type="component" value="Unassembled WGS sequence"/>
</dbReference>
<dbReference type="STRING" id="1230456.C468_14078"/>
<dbReference type="OrthoDB" id="319748at2157"/>
<evidence type="ECO:0000313" key="3">
    <source>
        <dbReference type="Proteomes" id="UP000011546"/>
    </source>
</evidence>
<feature type="transmembrane region" description="Helical" evidence="1">
    <location>
        <begin position="201"/>
        <end position="218"/>
    </location>
</feature>
<keyword evidence="1" id="KW-0472">Membrane</keyword>
<feature type="transmembrane region" description="Helical" evidence="1">
    <location>
        <begin position="77"/>
        <end position="100"/>
    </location>
</feature>
<evidence type="ECO:0000313" key="2">
    <source>
        <dbReference type="EMBL" id="EMA59926.1"/>
    </source>
</evidence>
<feature type="transmembrane region" description="Helical" evidence="1">
    <location>
        <begin position="125"/>
        <end position="149"/>
    </location>
</feature>
<sequence>MTGIALFGVSMPIWGWAILLFGVVAVVAAQARSDGDEGSLGGVGDSRLGAIGWGVTLAGLAYIMYQSYTSADVANTLAWAIGPGRVWFGLGAVFYGGYIWTRVSGDVDSREGMVGQLQEAVRGPILQAGGIVSTILITVAVGAVSLGLVAGDLLGFGLGLFADGPGFGAAIVGTVLGFISAGGSVPLVDDFIPDVLRSMPPGYWLAIMAGVISLALGFRSDNFSEGVR</sequence>
<accession>M0NQ90</accession>
<keyword evidence="1" id="KW-0812">Transmembrane</keyword>
<keyword evidence="1" id="KW-1133">Transmembrane helix</keyword>
<evidence type="ECO:0000256" key="1">
    <source>
        <dbReference type="SAM" id="Phobius"/>
    </source>
</evidence>